<dbReference type="RefSeq" id="WP_075277132.1">
    <property type="nucleotide sequence ID" value="NZ_CP016908.1"/>
</dbReference>
<gene>
    <name evidence="1" type="ORF">BCY86_07090</name>
</gene>
<sequence length="85" mass="9830">MLHALLRQEMLNPPSPLQNTKPKPSYLSAKYGFINFQSKLTVVGPEEKTKRNRTLFANDMYGDVILKFNLDSIRKLERLTHPEIS</sequence>
<dbReference type="EMBL" id="CP016908">
    <property type="protein sequence ID" value="APS00465.1"/>
    <property type="molecule type" value="Genomic_DNA"/>
</dbReference>
<dbReference type="AlphaFoldDB" id="A0A1L6MYI1"/>
<organism evidence="1 2">
    <name type="scientific">Pajaroellobacter abortibovis</name>
    <dbReference type="NCBI Taxonomy" id="1882918"/>
    <lineage>
        <taxon>Bacteria</taxon>
        <taxon>Pseudomonadati</taxon>
        <taxon>Myxococcota</taxon>
        <taxon>Polyangia</taxon>
        <taxon>Polyangiales</taxon>
        <taxon>Polyangiaceae</taxon>
    </lineage>
</organism>
<dbReference type="Proteomes" id="UP000185544">
    <property type="component" value="Chromosome"/>
</dbReference>
<evidence type="ECO:0000313" key="1">
    <source>
        <dbReference type="EMBL" id="APS00465.1"/>
    </source>
</evidence>
<dbReference type="KEGG" id="pabo:BCY86_07090"/>
<keyword evidence="2" id="KW-1185">Reference proteome</keyword>
<name>A0A1L6MYI1_9BACT</name>
<proteinExistence type="predicted"/>
<protein>
    <submittedName>
        <fullName evidence="1">Uncharacterized protein</fullName>
    </submittedName>
</protein>
<reference evidence="1 2" key="1">
    <citation type="submission" date="2016-08" db="EMBL/GenBank/DDBJ databases">
        <title>Identification and validation of antigenic proteins from Pajaroellobacter abortibovis using de-novo genome sequence assembly and reverse vaccinology.</title>
        <authorList>
            <person name="Welly B.T."/>
            <person name="Miller M.R."/>
            <person name="Stott J.L."/>
            <person name="Blanchard M.T."/>
            <person name="Islas-Trejo A.D."/>
            <person name="O'Rourke S.M."/>
            <person name="Young A.E."/>
            <person name="Medrano J.F."/>
            <person name="Van Eenennaam A.L."/>
        </authorList>
    </citation>
    <scope>NUCLEOTIDE SEQUENCE [LARGE SCALE GENOMIC DNA]</scope>
    <source>
        <strain evidence="1 2">BTF92-0548A/99-0131</strain>
    </source>
</reference>
<evidence type="ECO:0000313" key="2">
    <source>
        <dbReference type="Proteomes" id="UP000185544"/>
    </source>
</evidence>
<accession>A0A1L6MYI1</accession>